<dbReference type="PANTHER" id="PTHR43800">
    <property type="entry name" value="PEPTIDYL-LYSINE N-ACETYLTRANSFERASE YJAB"/>
    <property type="match status" value="1"/>
</dbReference>
<feature type="domain" description="N-acetyltransferase" evidence="3">
    <location>
        <begin position="3"/>
        <end position="145"/>
    </location>
</feature>
<evidence type="ECO:0000313" key="5">
    <source>
        <dbReference type="Proteomes" id="UP000490535"/>
    </source>
</evidence>
<dbReference type="Proteomes" id="UP000490535">
    <property type="component" value="Unassembled WGS sequence"/>
</dbReference>
<evidence type="ECO:0000313" key="4">
    <source>
        <dbReference type="EMBL" id="KAF1024620.1"/>
    </source>
</evidence>
<dbReference type="Gene3D" id="3.40.630.30">
    <property type="match status" value="1"/>
</dbReference>
<dbReference type="CDD" id="cd04301">
    <property type="entry name" value="NAT_SF"/>
    <property type="match status" value="1"/>
</dbReference>
<evidence type="ECO:0000259" key="3">
    <source>
        <dbReference type="PROSITE" id="PS51186"/>
    </source>
</evidence>
<dbReference type="PANTHER" id="PTHR43800:SF1">
    <property type="entry name" value="PEPTIDYL-LYSINE N-ACETYLTRANSFERASE YJAB"/>
    <property type="match status" value="1"/>
</dbReference>
<organism evidence="4 5">
    <name type="scientific">Acinetobacter bereziniae</name>
    <name type="common">Acinetobacter genomosp. 10</name>
    <dbReference type="NCBI Taxonomy" id="106648"/>
    <lineage>
        <taxon>Bacteria</taxon>
        <taxon>Pseudomonadati</taxon>
        <taxon>Pseudomonadota</taxon>
        <taxon>Gammaproteobacteria</taxon>
        <taxon>Moraxellales</taxon>
        <taxon>Moraxellaceae</taxon>
        <taxon>Acinetobacter</taxon>
    </lineage>
</organism>
<dbReference type="EMBL" id="WNDP01000057">
    <property type="protein sequence ID" value="KAF1024620.1"/>
    <property type="molecule type" value="Genomic_DNA"/>
</dbReference>
<dbReference type="SUPFAM" id="SSF55729">
    <property type="entry name" value="Acyl-CoA N-acyltransferases (Nat)"/>
    <property type="match status" value="1"/>
</dbReference>
<protein>
    <recommendedName>
        <fullName evidence="3">N-acetyltransferase domain-containing protein</fullName>
    </recommendedName>
</protein>
<comment type="caution">
    <text evidence="4">The sequence shown here is derived from an EMBL/GenBank/DDBJ whole genome shotgun (WGS) entry which is preliminary data.</text>
</comment>
<dbReference type="AlphaFoldDB" id="A0A833PC04"/>
<proteinExistence type="predicted"/>
<dbReference type="InterPro" id="IPR000182">
    <property type="entry name" value="GNAT_dom"/>
</dbReference>
<name>A0A833PC04_ACIBZ</name>
<evidence type="ECO:0000256" key="2">
    <source>
        <dbReference type="ARBA" id="ARBA00023315"/>
    </source>
</evidence>
<dbReference type="Pfam" id="PF00583">
    <property type="entry name" value="Acetyltransf_1"/>
    <property type="match status" value="1"/>
</dbReference>
<dbReference type="InterPro" id="IPR016181">
    <property type="entry name" value="Acyl_CoA_acyltransferase"/>
</dbReference>
<dbReference type="GO" id="GO:0016747">
    <property type="term" value="F:acyltransferase activity, transferring groups other than amino-acyl groups"/>
    <property type="evidence" value="ECO:0007669"/>
    <property type="project" value="InterPro"/>
</dbReference>
<keyword evidence="1" id="KW-0808">Transferase</keyword>
<keyword evidence="2" id="KW-0012">Acyltransferase</keyword>
<sequence>MKIEFSPFEASHLTSCAELYCQTYQAEAWESTQPIIEFLTAHLNNNYFKGYIAKVENQMIAACIGFKKPWNQGIEYYVDEFFVHPDVQRKNIGSQLMHYIEQQCRVEALNVIILNTERNFPSELFYQQNGFNEHEGLIVLSKRLIK</sequence>
<dbReference type="PROSITE" id="PS51186">
    <property type="entry name" value="GNAT"/>
    <property type="match status" value="1"/>
</dbReference>
<accession>A0A833PC04</accession>
<reference evidence="5" key="1">
    <citation type="journal article" date="2020" name="MBio">
        <title>Horizontal gene transfer to a defensive symbiont with a reduced genome amongst a multipartite beetle microbiome.</title>
        <authorList>
            <person name="Waterworth S.C."/>
            <person name="Florez L.V."/>
            <person name="Rees E.R."/>
            <person name="Hertweck C."/>
            <person name="Kaltenpoth M."/>
            <person name="Kwan J.C."/>
        </authorList>
    </citation>
    <scope>NUCLEOTIDE SEQUENCE [LARGE SCALE GENOMIC DNA]</scope>
</reference>
<gene>
    <name evidence="4" type="ORF">GAK29_02468</name>
</gene>
<evidence type="ECO:0000256" key="1">
    <source>
        <dbReference type="ARBA" id="ARBA00022679"/>
    </source>
</evidence>